<feature type="signal peptide" evidence="1">
    <location>
        <begin position="1"/>
        <end position="16"/>
    </location>
</feature>
<feature type="domain" description="Nudix hydrolase" evidence="2">
    <location>
        <begin position="205"/>
        <end position="362"/>
    </location>
</feature>
<reference evidence="3 4" key="1">
    <citation type="submission" date="2014-11" db="EMBL/GenBank/DDBJ databases">
        <authorList>
            <person name="Zhu J."/>
            <person name="Qi W."/>
            <person name="Song R."/>
        </authorList>
    </citation>
    <scope>NUCLEOTIDE SEQUENCE [LARGE SCALE GENOMIC DNA]</scope>
</reference>
<dbReference type="SUPFAM" id="SSF55811">
    <property type="entry name" value="Nudix"/>
    <property type="match status" value="1"/>
</dbReference>
<evidence type="ECO:0000313" key="3">
    <source>
        <dbReference type="EMBL" id="CEL98379.1"/>
    </source>
</evidence>
<dbReference type="InterPro" id="IPR039989">
    <property type="entry name" value="NUDT9"/>
</dbReference>
<dbReference type="VEuPathDB" id="CryptoDB:Vbra_22915"/>
<proteinExistence type="predicted"/>
<dbReference type="PROSITE" id="PS51462">
    <property type="entry name" value="NUDIX"/>
    <property type="match status" value="1"/>
</dbReference>
<dbReference type="OrthoDB" id="9972248at2759"/>
<evidence type="ECO:0000313" key="4">
    <source>
        <dbReference type="Proteomes" id="UP000041254"/>
    </source>
</evidence>
<dbReference type="InterPro" id="IPR015797">
    <property type="entry name" value="NUDIX_hydrolase-like_dom_sf"/>
</dbReference>
<dbReference type="Proteomes" id="UP000041254">
    <property type="component" value="Unassembled WGS sequence"/>
</dbReference>
<dbReference type="GO" id="GO:0047631">
    <property type="term" value="F:ADP-ribose diphosphatase activity"/>
    <property type="evidence" value="ECO:0007669"/>
    <property type="project" value="InterPro"/>
</dbReference>
<dbReference type="Gene3D" id="3.90.79.10">
    <property type="entry name" value="Nucleoside Triphosphate Pyrophosphohydrolase"/>
    <property type="match status" value="1"/>
</dbReference>
<evidence type="ECO:0000259" key="2">
    <source>
        <dbReference type="PROSITE" id="PS51462"/>
    </source>
</evidence>
<dbReference type="InterPro" id="IPR000086">
    <property type="entry name" value="NUDIX_hydrolase_dom"/>
</dbReference>
<sequence length="403" mass="44348">MGFSFILFLPLSSTRALLLHPRHTSAPSVRAPWSTSITSVTTNMQHEASATDTACCVHGTLYRRIWDARRAGRDSPAFKALYASDRYKAVLDFPKPLWEGEQTAAEAPGPNAQSTVYFDWFAFMENPPAYAHDPNPKDVMILSGSFEKYSMPGSSRQPVMLYEVDRPGAEGLIVWEPARDAKGFPLNPRGHTGVMGRGVLGHWGPNHAGDAIVTRKSPKTGKLQVALIERTDGSGQFALPGGFVDPGEFTAPVKTVIREFLEEAVGRESANSRECLQVLEQLFGPFDWDSAAGTVTAKERAEDGSEVFRWGALVYAGYVDDERNTDNAWMETTALHWHLTEEQGGKLKLQAGDDARPGSAAFYDMEDDAFLSGRGVQPLENLFASHSKMLKRLLQLRPDLLAS</sequence>
<dbReference type="PhylomeDB" id="A0A0G4EMH9"/>
<dbReference type="EMBL" id="CDMY01000269">
    <property type="protein sequence ID" value="CEL98379.1"/>
    <property type="molecule type" value="Genomic_DNA"/>
</dbReference>
<feature type="chain" id="PRO_5005187328" description="Nudix hydrolase domain-containing protein" evidence="1">
    <location>
        <begin position="17"/>
        <end position="403"/>
    </location>
</feature>
<keyword evidence="4" id="KW-1185">Reference proteome</keyword>
<organism evidence="3 4">
    <name type="scientific">Vitrella brassicaformis (strain CCMP3155)</name>
    <dbReference type="NCBI Taxonomy" id="1169540"/>
    <lineage>
        <taxon>Eukaryota</taxon>
        <taxon>Sar</taxon>
        <taxon>Alveolata</taxon>
        <taxon>Colpodellida</taxon>
        <taxon>Vitrellaceae</taxon>
        <taxon>Vitrella</taxon>
    </lineage>
</organism>
<name>A0A0G4EMH9_VITBC</name>
<dbReference type="InParanoid" id="A0A0G4EMH9"/>
<dbReference type="STRING" id="1169540.A0A0G4EMH9"/>
<dbReference type="Pfam" id="PF00293">
    <property type="entry name" value="NUDIX"/>
    <property type="match status" value="1"/>
</dbReference>
<keyword evidence="1" id="KW-0732">Signal</keyword>
<dbReference type="PANTHER" id="PTHR13030">
    <property type="entry name" value="NUDIX HYDROLASE"/>
    <property type="match status" value="1"/>
</dbReference>
<dbReference type="AlphaFoldDB" id="A0A0G4EMH9"/>
<accession>A0A0G4EMH9</accession>
<dbReference type="Pfam" id="PF25969">
    <property type="entry name" value="NUDT9_N"/>
    <property type="match status" value="1"/>
</dbReference>
<evidence type="ECO:0000256" key="1">
    <source>
        <dbReference type="SAM" id="SignalP"/>
    </source>
</evidence>
<gene>
    <name evidence="3" type="ORF">Vbra_22915</name>
</gene>
<dbReference type="PANTHER" id="PTHR13030:SF8">
    <property type="entry name" value="ADP-RIBOSE PYROPHOSPHATASE, MITOCHONDRIAL"/>
    <property type="match status" value="1"/>
</dbReference>
<protein>
    <recommendedName>
        <fullName evidence="2">Nudix hydrolase domain-containing protein</fullName>
    </recommendedName>
</protein>